<evidence type="ECO:0000313" key="9">
    <source>
        <dbReference type="EMBL" id="PFG74556.1"/>
    </source>
</evidence>
<reference evidence="9 10" key="1">
    <citation type="submission" date="2017-09" db="EMBL/GenBank/DDBJ databases">
        <title>Sequencing the genomes of two abundant thermophiles in Great Basin hot springs: Thermocrinis jamiesonii and novel Chloroflexi Thermoflexus hugenholtzii.</title>
        <authorList>
            <person name="Hedlund B."/>
        </authorList>
    </citation>
    <scope>NUCLEOTIDE SEQUENCE [LARGE SCALE GENOMIC DNA]</scope>
    <source>
        <strain evidence="9 10">G233</strain>
    </source>
</reference>
<accession>A0A2A9HHW9</accession>
<keyword evidence="3" id="KW-0633">Potassium transport</keyword>
<dbReference type="Gene3D" id="3.40.50.720">
    <property type="entry name" value="NAD(P)-binding Rossmann-like Domain"/>
    <property type="match status" value="1"/>
</dbReference>
<dbReference type="PRINTS" id="PR00335">
    <property type="entry name" value="KUPTAKETRKA"/>
</dbReference>
<dbReference type="EMBL" id="PDJQ01000001">
    <property type="protein sequence ID" value="PFG74556.1"/>
    <property type="molecule type" value="Genomic_DNA"/>
</dbReference>
<dbReference type="InterPro" id="IPR036721">
    <property type="entry name" value="RCK_C_sf"/>
</dbReference>
<feature type="domain" description="RCK C-terminal" evidence="8">
    <location>
        <begin position="133"/>
        <end position="217"/>
    </location>
</feature>
<dbReference type="RefSeq" id="WP_098503934.1">
    <property type="nucleotide sequence ID" value="NZ_PDJQ01000001.1"/>
</dbReference>
<evidence type="ECO:0000259" key="7">
    <source>
        <dbReference type="PROSITE" id="PS51201"/>
    </source>
</evidence>
<gene>
    <name evidence="9" type="ORF">A9A59_1789</name>
</gene>
<keyword evidence="2" id="KW-0813">Transport</keyword>
<keyword evidence="10" id="KW-1185">Reference proteome</keyword>
<evidence type="ECO:0000256" key="1">
    <source>
        <dbReference type="ARBA" id="ARBA00017378"/>
    </source>
</evidence>
<dbReference type="InterPro" id="IPR006036">
    <property type="entry name" value="K_uptake_TrkA"/>
</dbReference>
<protein>
    <recommendedName>
        <fullName evidence="1">Trk system potassium uptake protein TrkA</fullName>
    </recommendedName>
</protein>
<dbReference type="PROSITE" id="PS51201">
    <property type="entry name" value="RCK_N"/>
    <property type="match status" value="1"/>
</dbReference>
<evidence type="ECO:0000313" key="10">
    <source>
        <dbReference type="Proteomes" id="UP000223071"/>
    </source>
</evidence>
<dbReference type="InterPro" id="IPR003148">
    <property type="entry name" value="RCK_N"/>
</dbReference>
<feature type="domain" description="RCK N-terminal" evidence="7">
    <location>
        <begin position="1"/>
        <end position="123"/>
    </location>
</feature>
<dbReference type="Proteomes" id="UP000223071">
    <property type="component" value="Unassembled WGS sequence"/>
</dbReference>
<dbReference type="SUPFAM" id="SSF51735">
    <property type="entry name" value="NAD(P)-binding Rossmann-fold domains"/>
    <property type="match status" value="1"/>
</dbReference>
<evidence type="ECO:0000256" key="6">
    <source>
        <dbReference type="ARBA" id="ARBA00023065"/>
    </source>
</evidence>
<dbReference type="AlphaFoldDB" id="A0A2A9HHW9"/>
<dbReference type="InterPro" id="IPR050721">
    <property type="entry name" value="Trk_Ktr_HKT_K-transport"/>
</dbReference>
<dbReference type="SUPFAM" id="SSF116726">
    <property type="entry name" value="TrkA C-terminal domain-like"/>
    <property type="match status" value="1"/>
</dbReference>
<dbReference type="PROSITE" id="PS51202">
    <property type="entry name" value="RCK_C"/>
    <property type="match status" value="1"/>
</dbReference>
<proteinExistence type="predicted"/>
<evidence type="ECO:0000256" key="2">
    <source>
        <dbReference type="ARBA" id="ARBA00022448"/>
    </source>
</evidence>
<sequence>MYIIIGGGGKVGFHLAQELIQQGHEVLVIERDPARVSNIREELAGNILLGDACEATTLDTAGIARADLVAAVTGDDEDNLVMCDIARYRGVKRTIARINNPRNELIFRKRGIETTISATQAVLAQIEQELPTQSMIPLLQLHSGLELIEVKLPETSPVVGRSVREILLPAESLISLVVDPGGVPRMPSGDTRLHAGDALVVVAPKDSLDMLREQLVGSTHGLDT</sequence>
<evidence type="ECO:0000256" key="3">
    <source>
        <dbReference type="ARBA" id="ARBA00022538"/>
    </source>
</evidence>
<dbReference type="PANTHER" id="PTHR43833">
    <property type="entry name" value="POTASSIUM CHANNEL PROTEIN 2-RELATED-RELATED"/>
    <property type="match status" value="1"/>
</dbReference>
<dbReference type="GO" id="GO:0015079">
    <property type="term" value="F:potassium ion transmembrane transporter activity"/>
    <property type="evidence" value="ECO:0007669"/>
    <property type="project" value="InterPro"/>
</dbReference>
<organism evidence="9 10">
    <name type="scientific">Tepidiforma thermophila (strain KCTC 52669 / CGMCC 1.13589 / G233)</name>
    <dbReference type="NCBI Taxonomy" id="2761530"/>
    <lineage>
        <taxon>Bacteria</taxon>
        <taxon>Bacillati</taxon>
        <taxon>Chloroflexota</taxon>
        <taxon>Tepidiformia</taxon>
        <taxon>Tepidiformales</taxon>
        <taxon>Tepidiformaceae</taxon>
        <taxon>Tepidiforma</taxon>
    </lineage>
</organism>
<dbReference type="PANTHER" id="PTHR43833:SF5">
    <property type="entry name" value="TRK SYSTEM POTASSIUM UPTAKE PROTEIN TRKA"/>
    <property type="match status" value="1"/>
</dbReference>
<keyword evidence="6" id="KW-0406">Ion transport</keyword>
<dbReference type="Pfam" id="PF02254">
    <property type="entry name" value="TrkA_N"/>
    <property type="match status" value="1"/>
</dbReference>
<dbReference type="Pfam" id="PF02080">
    <property type="entry name" value="TrkA_C"/>
    <property type="match status" value="1"/>
</dbReference>
<evidence type="ECO:0000256" key="5">
    <source>
        <dbReference type="ARBA" id="ARBA00023027"/>
    </source>
</evidence>
<dbReference type="InterPro" id="IPR006037">
    <property type="entry name" value="RCK_C"/>
</dbReference>
<name>A0A2A9HHW9_TEPT2</name>
<dbReference type="Gene3D" id="3.30.70.1450">
    <property type="entry name" value="Regulator of K+ conductance, C-terminal domain"/>
    <property type="match status" value="1"/>
</dbReference>
<evidence type="ECO:0000256" key="4">
    <source>
        <dbReference type="ARBA" id="ARBA00022958"/>
    </source>
</evidence>
<comment type="caution">
    <text evidence="9">The sequence shown here is derived from an EMBL/GenBank/DDBJ whole genome shotgun (WGS) entry which is preliminary data.</text>
</comment>
<keyword evidence="5" id="KW-0520">NAD</keyword>
<keyword evidence="4" id="KW-0630">Potassium</keyword>
<dbReference type="GO" id="GO:0005886">
    <property type="term" value="C:plasma membrane"/>
    <property type="evidence" value="ECO:0007669"/>
    <property type="project" value="InterPro"/>
</dbReference>
<dbReference type="InterPro" id="IPR036291">
    <property type="entry name" value="NAD(P)-bd_dom_sf"/>
</dbReference>
<evidence type="ECO:0000259" key="8">
    <source>
        <dbReference type="PROSITE" id="PS51202"/>
    </source>
</evidence>